<gene>
    <name evidence="5" type="primary">phnR</name>
    <name evidence="5" type="ORF">PGX00_22720</name>
</gene>
<comment type="caution">
    <text evidence="5">The sequence shown here is derived from an EMBL/GenBank/DDBJ whole genome shotgun (WGS) entry which is preliminary data.</text>
</comment>
<sequence length="233" mass="26673">MQYIKIKEAILEQIDSGALKQRQKLPAERKFAELFDTTRVTLREALALLEAEGKIYREDRRGWFISPEPLRYDPTSSLNFEMMASLQSRLPSTELISAKSMLATKQACQLLELPAFSDVYCLERVRSLEDRPVAYVKKYIKPLSLPKLLECDLSVSLTETYRNKYDVILKKTHYRICSTSLIGNIAVALRATSGTPAMLIQKANYDQHGELIDCDIGYWRHDSICIESEIDLT</sequence>
<reference evidence="5 6" key="1">
    <citation type="submission" date="2023-01" db="EMBL/GenBank/DDBJ databases">
        <title>Vibrio sp. KJ40-1 sp.nov, isolated from marine algae.</title>
        <authorList>
            <person name="Butt M."/>
            <person name="Kim J.M.J."/>
            <person name="Jeon C.O.C."/>
        </authorList>
    </citation>
    <scope>NUCLEOTIDE SEQUENCE [LARGE SCALE GENOMIC DNA]</scope>
    <source>
        <strain evidence="5 6">KJ40-1</strain>
    </source>
</reference>
<dbReference type="SMART" id="SM00345">
    <property type="entry name" value="HTH_GNTR"/>
    <property type="match status" value="1"/>
</dbReference>
<evidence type="ECO:0000256" key="3">
    <source>
        <dbReference type="ARBA" id="ARBA00023163"/>
    </source>
</evidence>
<evidence type="ECO:0000256" key="1">
    <source>
        <dbReference type="ARBA" id="ARBA00023015"/>
    </source>
</evidence>
<dbReference type="InterPro" id="IPR050679">
    <property type="entry name" value="Bact_HTH_transcr_reg"/>
</dbReference>
<dbReference type="SUPFAM" id="SSF64288">
    <property type="entry name" value="Chorismate lyase-like"/>
    <property type="match status" value="1"/>
</dbReference>
<dbReference type="NCBIfam" id="TIGR03337">
    <property type="entry name" value="phnR"/>
    <property type="match status" value="1"/>
</dbReference>
<evidence type="ECO:0000256" key="2">
    <source>
        <dbReference type="ARBA" id="ARBA00023125"/>
    </source>
</evidence>
<dbReference type="InterPro" id="IPR036390">
    <property type="entry name" value="WH_DNA-bd_sf"/>
</dbReference>
<keyword evidence="3" id="KW-0804">Transcription</keyword>
<dbReference type="InterPro" id="IPR017722">
    <property type="entry name" value="Tscrpt_reg_PhnR"/>
</dbReference>
<keyword evidence="6" id="KW-1185">Reference proteome</keyword>
<keyword evidence="2" id="KW-0238">DNA-binding</keyword>
<dbReference type="Gene3D" id="1.10.10.10">
    <property type="entry name" value="Winged helix-like DNA-binding domain superfamily/Winged helix DNA-binding domain"/>
    <property type="match status" value="1"/>
</dbReference>
<dbReference type="PROSITE" id="PS50949">
    <property type="entry name" value="HTH_GNTR"/>
    <property type="match status" value="1"/>
</dbReference>
<dbReference type="SMART" id="SM00866">
    <property type="entry name" value="UTRA"/>
    <property type="match status" value="1"/>
</dbReference>
<dbReference type="PRINTS" id="PR00035">
    <property type="entry name" value="HTHGNTR"/>
</dbReference>
<accession>A0ABT4YXL2</accession>
<evidence type="ECO:0000259" key="4">
    <source>
        <dbReference type="PROSITE" id="PS50949"/>
    </source>
</evidence>
<dbReference type="Proteomes" id="UP001210678">
    <property type="component" value="Unassembled WGS sequence"/>
</dbReference>
<evidence type="ECO:0000313" key="6">
    <source>
        <dbReference type="Proteomes" id="UP001210678"/>
    </source>
</evidence>
<dbReference type="InterPro" id="IPR028978">
    <property type="entry name" value="Chorismate_lyase_/UTRA_dom_sf"/>
</dbReference>
<organism evidence="5 6">
    <name type="scientific">Vibrio algarum</name>
    <dbReference type="NCBI Taxonomy" id="3020714"/>
    <lineage>
        <taxon>Bacteria</taxon>
        <taxon>Pseudomonadati</taxon>
        <taxon>Pseudomonadota</taxon>
        <taxon>Gammaproteobacteria</taxon>
        <taxon>Vibrionales</taxon>
        <taxon>Vibrionaceae</taxon>
        <taxon>Vibrio</taxon>
    </lineage>
</organism>
<dbReference type="PANTHER" id="PTHR44846">
    <property type="entry name" value="MANNOSYL-D-GLYCERATE TRANSPORT/METABOLISM SYSTEM REPRESSOR MNGR-RELATED"/>
    <property type="match status" value="1"/>
</dbReference>
<name>A0ABT4YXL2_9VIBR</name>
<dbReference type="InterPro" id="IPR000524">
    <property type="entry name" value="Tscrpt_reg_HTH_GntR"/>
</dbReference>
<dbReference type="Pfam" id="PF00392">
    <property type="entry name" value="GntR"/>
    <property type="match status" value="1"/>
</dbReference>
<dbReference type="Pfam" id="PF07702">
    <property type="entry name" value="UTRA"/>
    <property type="match status" value="1"/>
</dbReference>
<dbReference type="CDD" id="cd07377">
    <property type="entry name" value="WHTH_GntR"/>
    <property type="match status" value="1"/>
</dbReference>
<dbReference type="RefSeq" id="WP_272140847.1">
    <property type="nucleotide sequence ID" value="NZ_JAQLOI010000003.1"/>
</dbReference>
<dbReference type="SUPFAM" id="SSF46785">
    <property type="entry name" value="Winged helix' DNA-binding domain"/>
    <property type="match status" value="1"/>
</dbReference>
<evidence type="ECO:0000313" key="5">
    <source>
        <dbReference type="EMBL" id="MDB1126327.1"/>
    </source>
</evidence>
<dbReference type="EMBL" id="JAQLOI010000003">
    <property type="protein sequence ID" value="MDB1126327.1"/>
    <property type="molecule type" value="Genomic_DNA"/>
</dbReference>
<protein>
    <submittedName>
        <fullName evidence="5">Phosphonate utilization transcriptional regulator PhnR</fullName>
    </submittedName>
</protein>
<keyword evidence="1" id="KW-0805">Transcription regulation</keyword>
<dbReference type="InterPro" id="IPR011663">
    <property type="entry name" value="UTRA"/>
</dbReference>
<proteinExistence type="predicted"/>
<feature type="domain" description="HTH gntR-type" evidence="4">
    <location>
        <begin position="1"/>
        <end position="68"/>
    </location>
</feature>
<dbReference type="Gene3D" id="3.40.1410.10">
    <property type="entry name" value="Chorismate lyase-like"/>
    <property type="match status" value="1"/>
</dbReference>
<dbReference type="PANTHER" id="PTHR44846:SF7">
    <property type="entry name" value="TRANSCRIPTIONAL REGULATOR OF 2-AMINOETHYLPHOSPHONATE DEGRADATION OPERONS-RELATED"/>
    <property type="match status" value="1"/>
</dbReference>
<dbReference type="InterPro" id="IPR036388">
    <property type="entry name" value="WH-like_DNA-bd_sf"/>
</dbReference>